<dbReference type="EMBL" id="VTES01000007">
    <property type="protein sequence ID" value="TYS60461.1"/>
    <property type="molecule type" value="Genomic_DNA"/>
</dbReference>
<sequence>MMEQYAKQLTDALLSGDQDEAWEIIYGQHKHSANTLEIFEKLITKSMQRVGELWQNDEISVADEHLATTTCDFVLSRYRHQVSREVHPKIGRKAMFFCLENEQHFLGLKMAAIIFEEKGWETKLLGPNVPLEKGKESAEEWQPDVIGLSFTMINHAEKLSFYVKELESLTHSPAVFVGGRLLKYYDFTSHCSSKTTLLKELIDIEQWIPTLPFGEELNAR</sequence>
<feature type="domain" description="B12-binding" evidence="1">
    <location>
        <begin position="91"/>
        <end position="218"/>
    </location>
</feature>
<dbReference type="Pfam" id="PF02607">
    <property type="entry name" value="B12-binding_2"/>
    <property type="match status" value="1"/>
</dbReference>
<dbReference type="Proteomes" id="UP000323732">
    <property type="component" value="Unassembled WGS sequence"/>
</dbReference>
<dbReference type="GO" id="GO:0031419">
    <property type="term" value="F:cobalamin binding"/>
    <property type="evidence" value="ECO:0007669"/>
    <property type="project" value="InterPro"/>
</dbReference>
<dbReference type="InterPro" id="IPR003759">
    <property type="entry name" value="Cbl-bd_cap"/>
</dbReference>
<dbReference type="CDD" id="cd02065">
    <property type="entry name" value="B12-binding_like"/>
    <property type="match status" value="1"/>
</dbReference>
<dbReference type="Gene3D" id="1.10.1240.10">
    <property type="entry name" value="Methionine synthase domain"/>
    <property type="match status" value="1"/>
</dbReference>
<dbReference type="SUPFAM" id="SSF47644">
    <property type="entry name" value="Methionine synthase domain"/>
    <property type="match status" value="1"/>
</dbReference>
<comment type="caution">
    <text evidence="2">The sequence shown here is derived from an EMBL/GenBank/DDBJ whole genome shotgun (WGS) entry which is preliminary data.</text>
</comment>
<dbReference type="PROSITE" id="PS51332">
    <property type="entry name" value="B12_BINDING"/>
    <property type="match status" value="1"/>
</dbReference>
<dbReference type="Pfam" id="PF02310">
    <property type="entry name" value="B12-binding"/>
    <property type="match status" value="1"/>
</dbReference>
<gene>
    <name evidence="2" type="ORF">FZD47_21395</name>
</gene>
<dbReference type="Gene3D" id="3.40.50.280">
    <property type="entry name" value="Cobalamin-binding domain"/>
    <property type="match status" value="1"/>
</dbReference>
<accession>A0A5D4SCU6</accession>
<dbReference type="SUPFAM" id="SSF52242">
    <property type="entry name" value="Cobalamin (vitamin B12)-binding domain"/>
    <property type="match status" value="1"/>
</dbReference>
<reference evidence="2 3" key="1">
    <citation type="submission" date="2019-08" db="EMBL/GenBank/DDBJ databases">
        <title>Bacillus genomes from the desert of Cuatro Cienegas, Coahuila.</title>
        <authorList>
            <person name="Olmedo-Alvarez G."/>
        </authorList>
    </citation>
    <scope>NUCLEOTIDE SEQUENCE [LARGE SCALE GENOMIC DNA]</scope>
    <source>
        <strain evidence="2 3">CH37_1T</strain>
    </source>
</reference>
<evidence type="ECO:0000313" key="2">
    <source>
        <dbReference type="EMBL" id="TYS60461.1"/>
    </source>
</evidence>
<dbReference type="InterPro" id="IPR036724">
    <property type="entry name" value="Cobalamin-bd_sf"/>
</dbReference>
<name>A0A5D4SCU6_9BACI</name>
<evidence type="ECO:0000313" key="3">
    <source>
        <dbReference type="Proteomes" id="UP000323732"/>
    </source>
</evidence>
<dbReference type="InterPro" id="IPR006158">
    <property type="entry name" value="Cobalamin-bd"/>
</dbReference>
<dbReference type="InterPro" id="IPR036594">
    <property type="entry name" value="Meth_synthase_dom"/>
</dbReference>
<evidence type="ECO:0000259" key="1">
    <source>
        <dbReference type="PROSITE" id="PS51332"/>
    </source>
</evidence>
<proteinExistence type="predicted"/>
<dbReference type="GO" id="GO:0046872">
    <property type="term" value="F:metal ion binding"/>
    <property type="evidence" value="ECO:0007669"/>
    <property type="project" value="InterPro"/>
</dbReference>
<protein>
    <submittedName>
        <fullName evidence="2">Cobalamin-binding protein</fullName>
    </submittedName>
</protein>
<dbReference type="AlphaFoldDB" id="A0A5D4SCU6"/>
<organism evidence="2 3">
    <name type="scientific">Bacillus infantis</name>
    <dbReference type="NCBI Taxonomy" id="324767"/>
    <lineage>
        <taxon>Bacteria</taxon>
        <taxon>Bacillati</taxon>
        <taxon>Bacillota</taxon>
        <taxon>Bacilli</taxon>
        <taxon>Bacillales</taxon>
        <taxon>Bacillaceae</taxon>
        <taxon>Bacillus</taxon>
    </lineage>
</organism>